<comment type="caution">
    <text evidence="2">The sequence shown here is derived from an EMBL/GenBank/DDBJ whole genome shotgun (WGS) entry which is preliminary data.</text>
</comment>
<evidence type="ECO:0000259" key="1">
    <source>
        <dbReference type="Pfam" id="PF16124"/>
    </source>
</evidence>
<dbReference type="Gene3D" id="1.10.10.10">
    <property type="entry name" value="Winged helix-like DNA-binding domain superfamily/Winged helix DNA-binding domain"/>
    <property type="match status" value="1"/>
</dbReference>
<dbReference type="AlphaFoldDB" id="A0A1V3WFV6"/>
<evidence type="ECO:0000313" key="2">
    <source>
        <dbReference type="EMBL" id="OOK65668.1"/>
    </source>
</evidence>
<name>A0A1V3WFV6_MYCKA</name>
<dbReference type="InterPro" id="IPR032284">
    <property type="entry name" value="RecQ_Zn-bd"/>
</dbReference>
<dbReference type="Proteomes" id="UP000189229">
    <property type="component" value="Unassembled WGS sequence"/>
</dbReference>
<feature type="domain" description="ATP-dependent DNA helicase RecQ zinc-binding" evidence="1">
    <location>
        <begin position="134"/>
        <end position="178"/>
    </location>
</feature>
<sequence length="192" mass="22786">MADSLKIDDDELNVQLAQLERVGALEQGLDCSARGTVEVGRREPEREEERRLFRELFYQHHRARPNVRMQLDFQQLHEQHGYDPDKLEQQLIEWSLDRLVTFFSSRRLRRVRLLKRVAPADTLLKESTRWTWWQQRRLQTMIDYATSESDCRRVIIGRHFGDEEVYCAGRDVMACDVCSAQAAHGRVWPTTW</sequence>
<dbReference type="EMBL" id="MVBM01000010">
    <property type="protein sequence ID" value="OOK65668.1"/>
    <property type="molecule type" value="Genomic_DNA"/>
</dbReference>
<protein>
    <recommendedName>
        <fullName evidence="1">ATP-dependent DNA helicase RecQ zinc-binding domain-containing protein</fullName>
    </recommendedName>
</protein>
<accession>A0A1V3WFV6</accession>
<organism evidence="2 3">
    <name type="scientific">Mycobacterium kansasii</name>
    <dbReference type="NCBI Taxonomy" id="1768"/>
    <lineage>
        <taxon>Bacteria</taxon>
        <taxon>Bacillati</taxon>
        <taxon>Actinomycetota</taxon>
        <taxon>Actinomycetes</taxon>
        <taxon>Mycobacteriales</taxon>
        <taxon>Mycobacteriaceae</taxon>
        <taxon>Mycobacterium</taxon>
    </lineage>
</organism>
<dbReference type="Pfam" id="PF16124">
    <property type="entry name" value="RecQ_Zn_bind"/>
    <property type="match status" value="1"/>
</dbReference>
<evidence type="ECO:0000313" key="3">
    <source>
        <dbReference type="Proteomes" id="UP000189229"/>
    </source>
</evidence>
<proteinExistence type="predicted"/>
<dbReference type="InterPro" id="IPR036388">
    <property type="entry name" value="WH-like_DNA-bd_sf"/>
</dbReference>
<gene>
    <name evidence="2" type="ORF">BZL30_8643</name>
</gene>
<reference evidence="2 3" key="1">
    <citation type="submission" date="2017-02" db="EMBL/GenBank/DDBJ databases">
        <title>Complete genome sequences of Mycobacterium kansasii strains isolated from rhesus macaques.</title>
        <authorList>
            <person name="Panda A."/>
            <person name="Nagaraj S."/>
            <person name="Zhao X."/>
            <person name="Tettelin H."/>
            <person name="Detolla L.J."/>
        </authorList>
    </citation>
    <scope>NUCLEOTIDE SEQUENCE [LARGE SCALE GENOMIC DNA]</scope>
    <source>
        <strain evidence="2 3">11-3813</strain>
    </source>
</reference>